<feature type="transmembrane region" description="Helical" evidence="7">
    <location>
        <begin position="349"/>
        <end position="373"/>
    </location>
</feature>
<feature type="transmembrane region" description="Helical" evidence="7">
    <location>
        <begin position="255"/>
        <end position="277"/>
    </location>
</feature>
<evidence type="ECO:0000313" key="9">
    <source>
        <dbReference type="EMBL" id="MFB9680569.1"/>
    </source>
</evidence>
<dbReference type="SUPFAM" id="SSF103473">
    <property type="entry name" value="MFS general substrate transporter"/>
    <property type="match status" value="1"/>
</dbReference>
<evidence type="ECO:0000313" key="10">
    <source>
        <dbReference type="Proteomes" id="UP001589610"/>
    </source>
</evidence>
<feature type="transmembrane region" description="Helical" evidence="7">
    <location>
        <begin position="222"/>
        <end position="243"/>
    </location>
</feature>
<dbReference type="InterPro" id="IPR011701">
    <property type="entry name" value="MFS"/>
</dbReference>
<reference evidence="9 10" key="1">
    <citation type="submission" date="2024-09" db="EMBL/GenBank/DDBJ databases">
        <authorList>
            <person name="Sun Q."/>
            <person name="Mori K."/>
        </authorList>
    </citation>
    <scope>NUCLEOTIDE SEQUENCE [LARGE SCALE GENOMIC DNA]</scope>
    <source>
        <strain evidence="9 10">JCM 3028</strain>
    </source>
</reference>
<sequence length="411" mass="40921">MSSVTSPATSTLPAHRPRLGAGAAVVLLATTLTTFMAAASAPTPLYAVYQGHWGFSSSVLTAVYAVYAVSLLVALLTVGSLSDHVGRRPVILGAVALETVAMAVFASADGVPALVVARVLQGFATGAASGALGAGLLDADRTRGPLINSVTPALGLAAGGLGSSLFVQYLPAPTRTVFVVLIVAFVLQGVAILLLPESVSRRAGALASLRPHVSVPAGARRALLLVTPITVAGWALGGFYLSLGPSLARDVTGSGSVVVGGLLVFALTFSGTVAILALRAVPAPRAMRVASVLLALGVVVTLLGVNAGSGVLFFGGTVVAGLGFGAGFQGAARTLLPAAAPHERAGLMAAFYIVSYIAMSVPATAAGIVAGLLPLAELTTYYGVVLTLLALAALAGTFLVRERVAEAAPAA</sequence>
<keyword evidence="2" id="KW-0813">Transport</keyword>
<feature type="transmembrane region" description="Helical" evidence="7">
    <location>
        <begin position="90"/>
        <end position="108"/>
    </location>
</feature>
<protein>
    <submittedName>
        <fullName evidence="9">MFS transporter</fullName>
    </submittedName>
</protein>
<feature type="transmembrane region" description="Helical" evidence="7">
    <location>
        <begin position="57"/>
        <end position="78"/>
    </location>
</feature>
<evidence type="ECO:0000256" key="6">
    <source>
        <dbReference type="ARBA" id="ARBA00023136"/>
    </source>
</evidence>
<feature type="transmembrane region" description="Helical" evidence="7">
    <location>
        <begin position="289"/>
        <end position="305"/>
    </location>
</feature>
<organism evidence="9 10">
    <name type="scientific">Streptosporangium vulgare</name>
    <dbReference type="NCBI Taxonomy" id="46190"/>
    <lineage>
        <taxon>Bacteria</taxon>
        <taxon>Bacillati</taxon>
        <taxon>Actinomycetota</taxon>
        <taxon>Actinomycetes</taxon>
        <taxon>Streptosporangiales</taxon>
        <taxon>Streptosporangiaceae</taxon>
        <taxon>Streptosporangium</taxon>
    </lineage>
</organism>
<dbReference type="EMBL" id="JBHMBS010000024">
    <property type="protein sequence ID" value="MFB9680569.1"/>
    <property type="molecule type" value="Genomic_DNA"/>
</dbReference>
<accession>A0ABV5TN84</accession>
<feature type="transmembrane region" description="Helical" evidence="7">
    <location>
        <begin position="176"/>
        <end position="195"/>
    </location>
</feature>
<keyword evidence="5 7" id="KW-1133">Transmembrane helix</keyword>
<evidence type="ECO:0000256" key="7">
    <source>
        <dbReference type="SAM" id="Phobius"/>
    </source>
</evidence>
<dbReference type="InterPro" id="IPR036259">
    <property type="entry name" value="MFS_trans_sf"/>
</dbReference>
<name>A0ABV5TN84_9ACTN</name>
<feature type="domain" description="Major facilitator superfamily (MFS) profile" evidence="8">
    <location>
        <begin position="22"/>
        <end position="404"/>
    </location>
</feature>
<dbReference type="Gene3D" id="1.20.1250.20">
    <property type="entry name" value="MFS general substrate transporter like domains"/>
    <property type="match status" value="1"/>
</dbReference>
<proteinExistence type="predicted"/>
<evidence type="ECO:0000256" key="4">
    <source>
        <dbReference type="ARBA" id="ARBA00022692"/>
    </source>
</evidence>
<keyword evidence="6 7" id="KW-0472">Membrane</keyword>
<comment type="subcellular location">
    <subcellularLocation>
        <location evidence="1">Cell membrane</location>
        <topology evidence="1">Multi-pass membrane protein</topology>
    </subcellularLocation>
</comment>
<feature type="transmembrane region" description="Helical" evidence="7">
    <location>
        <begin position="149"/>
        <end position="170"/>
    </location>
</feature>
<dbReference type="PANTHER" id="PTHR23517:SF13">
    <property type="entry name" value="MAJOR FACILITATOR SUPERFAMILY MFS_1"/>
    <property type="match status" value="1"/>
</dbReference>
<gene>
    <name evidence="9" type="ORF">ACFFRH_34265</name>
</gene>
<evidence type="ECO:0000259" key="8">
    <source>
        <dbReference type="PROSITE" id="PS50850"/>
    </source>
</evidence>
<dbReference type="RefSeq" id="WP_344749910.1">
    <property type="nucleotide sequence ID" value="NZ_BAAAWW010000211.1"/>
</dbReference>
<feature type="transmembrane region" description="Helical" evidence="7">
    <location>
        <begin position="379"/>
        <end position="400"/>
    </location>
</feature>
<keyword evidence="3" id="KW-1003">Cell membrane</keyword>
<feature type="transmembrane region" description="Helical" evidence="7">
    <location>
        <begin position="311"/>
        <end position="328"/>
    </location>
</feature>
<evidence type="ECO:0000256" key="5">
    <source>
        <dbReference type="ARBA" id="ARBA00022989"/>
    </source>
</evidence>
<dbReference type="InterPro" id="IPR020846">
    <property type="entry name" value="MFS_dom"/>
</dbReference>
<evidence type="ECO:0000256" key="3">
    <source>
        <dbReference type="ARBA" id="ARBA00022475"/>
    </source>
</evidence>
<evidence type="ECO:0000256" key="1">
    <source>
        <dbReference type="ARBA" id="ARBA00004651"/>
    </source>
</evidence>
<dbReference type="InterPro" id="IPR050171">
    <property type="entry name" value="MFS_Transporters"/>
</dbReference>
<dbReference type="Proteomes" id="UP001589610">
    <property type="component" value="Unassembled WGS sequence"/>
</dbReference>
<dbReference type="PANTHER" id="PTHR23517">
    <property type="entry name" value="RESISTANCE PROTEIN MDTM, PUTATIVE-RELATED-RELATED"/>
    <property type="match status" value="1"/>
</dbReference>
<comment type="caution">
    <text evidence="9">The sequence shown here is derived from an EMBL/GenBank/DDBJ whole genome shotgun (WGS) entry which is preliminary data.</text>
</comment>
<keyword evidence="10" id="KW-1185">Reference proteome</keyword>
<dbReference type="Pfam" id="PF07690">
    <property type="entry name" value="MFS_1"/>
    <property type="match status" value="1"/>
</dbReference>
<feature type="transmembrane region" description="Helical" evidence="7">
    <location>
        <begin position="114"/>
        <end position="137"/>
    </location>
</feature>
<evidence type="ECO:0000256" key="2">
    <source>
        <dbReference type="ARBA" id="ARBA00022448"/>
    </source>
</evidence>
<keyword evidence="4 7" id="KW-0812">Transmembrane</keyword>
<dbReference type="PROSITE" id="PS50850">
    <property type="entry name" value="MFS"/>
    <property type="match status" value="1"/>
</dbReference>